<sequence length="363" mass="38597">MRFIIAALAAFLVLMLDVDRSPSSINTPTVQAPTFSHDTTTDAVPFAARFIESADASEAPGATVEDEARAPAIEPRDAAAEPQASAIETFCHSLQDAAQASEIPVAFFARLIWQESRFRSNEVSHAGAQGVAQFMPETAAEVGLDDPFDPLKALPASAQLLRKLRDDFGNLGLAAAAYNAGSGRVQKRLARQSELPRETRDYVRIITGTKAEDWIESVDTLAIRIDLPSEAPCEGTGGLSKSKDVAFVSASPASAVTTLIRKAEAAQQAARSVASRTRKRLALLLRKGSPGAARLGKARPAIVSAKVKSAKGRAIRVASRSRRRAEAKRNPGLSLYFLRLTATRMTENAARAIGVAAATPNPA</sequence>
<name>A0ABS3MKT4_9BRAD</name>
<evidence type="ECO:0000313" key="4">
    <source>
        <dbReference type="EMBL" id="MBO1432071.1"/>
    </source>
</evidence>
<dbReference type="SUPFAM" id="SSF53955">
    <property type="entry name" value="Lysozyme-like"/>
    <property type="match status" value="1"/>
</dbReference>
<proteinExistence type="inferred from homology"/>
<dbReference type="InterPro" id="IPR023346">
    <property type="entry name" value="Lysozyme-like_dom_sf"/>
</dbReference>
<dbReference type="CDD" id="cd00254">
    <property type="entry name" value="LT-like"/>
    <property type="match status" value="1"/>
</dbReference>
<dbReference type="InterPro" id="IPR008258">
    <property type="entry name" value="Transglycosylase_SLT_dom_1"/>
</dbReference>
<dbReference type="PANTHER" id="PTHR37423">
    <property type="entry name" value="SOLUBLE LYTIC MUREIN TRANSGLYCOSYLASE-RELATED"/>
    <property type="match status" value="1"/>
</dbReference>
<protein>
    <submittedName>
        <fullName evidence="4">Lytic transglycosylase domain-containing protein</fullName>
    </submittedName>
</protein>
<comment type="caution">
    <text evidence="4">The sequence shown here is derived from an EMBL/GenBank/DDBJ whole genome shotgun (WGS) entry which is preliminary data.</text>
</comment>
<organism evidence="4 5">
    <name type="scientific">Bradyrhizobium quebecense</name>
    <dbReference type="NCBI Taxonomy" id="2748629"/>
    <lineage>
        <taxon>Bacteria</taxon>
        <taxon>Pseudomonadati</taxon>
        <taxon>Pseudomonadota</taxon>
        <taxon>Alphaproteobacteria</taxon>
        <taxon>Hyphomicrobiales</taxon>
        <taxon>Nitrobacteraceae</taxon>
        <taxon>Bradyrhizobium</taxon>
    </lineage>
</organism>
<dbReference type="EMBL" id="JAGEPA010000001">
    <property type="protein sequence ID" value="MBO1432071.1"/>
    <property type="molecule type" value="Genomic_DNA"/>
</dbReference>
<evidence type="ECO:0000256" key="2">
    <source>
        <dbReference type="ARBA" id="ARBA00009387"/>
    </source>
</evidence>
<keyword evidence="5" id="KW-1185">Reference proteome</keyword>
<dbReference type="Proteomes" id="UP000692816">
    <property type="component" value="Unassembled WGS sequence"/>
</dbReference>
<feature type="domain" description="Transglycosylase SLT" evidence="3">
    <location>
        <begin position="95"/>
        <end position="196"/>
    </location>
</feature>
<evidence type="ECO:0000313" key="5">
    <source>
        <dbReference type="Proteomes" id="UP000692816"/>
    </source>
</evidence>
<dbReference type="PANTHER" id="PTHR37423:SF2">
    <property type="entry name" value="MEMBRANE-BOUND LYTIC MUREIN TRANSGLYCOSYLASE C"/>
    <property type="match status" value="1"/>
</dbReference>
<evidence type="ECO:0000259" key="3">
    <source>
        <dbReference type="Pfam" id="PF01464"/>
    </source>
</evidence>
<dbReference type="Pfam" id="PF01464">
    <property type="entry name" value="SLT"/>
    <property type="match status" value="1"/>
</dbReference>
<comment type="similarity">
    <text evidence="1">Belongs to the transglycosylase Slt family.</text>
</comment>
<gene>
    <name evidence="4" type="ORF">J4P68_21810</name>
</gene>
<dbReference type="RefSeq" id="WP_207834676.1">
    <property type="nucleotide sequence ID" value="NZ_CP088282.1"/>
</dbReference>
<evidence type="ECO:0000256" key="1">
    <source>
        <dbReference type="ARBA" id="ARBA00007734"/>
    </source>
</evidence>
<dbReference type="Gene3D" id="1.10.530.10">
    <property type="match status" value="1"/>
</dbReference>
<reference evidence="4" key="1">
    <citation type="journal article" date="2021" name="Int. J. Syst. Evol. Microbiol.">
        <title>Bradyrhizobium septentrionale sp. nov. (sv. septentrionale) and Bradyrhizobium quebecense sp. nov. (sv. septentrionale) associated with legumes native to Canada possess rearranged symbiosis genes and numerous insertion sequences.</title>
        <authorList>
            <person name="Bromfield E.S.P."/>
            <person name="Cloutier S."/>
        </authorList>
    </citation>
    <scope>NUCLEOTIDE SEQUENCE</scope>
    <source>
        <strain evidence="4">12S5</strain>
    </source>
</reference>
<comment type="similarity">
    <text evidence="2">Belongs to the virb1 family.</text>
</comment>
<accession>A0ABS3MKT4</accession>